<accession>A0AAU7CLV0</accession>
<organism evidence="1">
    <name type="scientific">Singulisphaera sp. Ch08</name>
    <dbReference type="NCBI Taxonomy" id="3120278"/>
    <lineage>
        <taxon>Bacteria</taxon>
        <taxon>Pseudomonadati</taxon>
        <taxon>Planctomycetota</taxon>
        <taxon>Planctomycetia</taxon>
        <taxon>Isosphaerales</taxon>
        <taxon>Isosphaeraceae</taxon>
        <taxon>Singulisphaera</taxon>
    </lineage>
</organism>
<proteinExistence type="predicted"/>
<sequence length="183" mass="20275">MMIHGLKAMRIAATLIAFLLMVSRVGAHEDMIAPLVKVEKVYATPKPLGPLRIAYADSEGGKPQTLLVKCDLFGRSIPAEGLLDLPRPDWSLLSAAYSLTSFESGKWVERPYLYLVVPLHGPAGESWEQTWATFHFDANGKLTRKIKRFVPMSSPNAIRVLWEDWGIGSNVSAKSVLEAAQRK</sequence>
<gene>
    <name evidence="1" type="ORF">V5E97_08865</name>
</gene>
<evidence type="ECO:0000313" key="1">
    <source>
        <dbReference type="EMBL" id="XBH06131.1"/>
    </source>
</evidence>
<dbReference type="AlphaFoldDB" id="A0AAU7CLV0"/>
<protein>
    <submittedName>
        <fullName evidence="1">Uncharacterized protein</fullName>
    </submittedName>
</protein>
<dbReference type="RefSeq" id="WP_406698983.1">
    <property type="nucleotide sequence ID" value="NZ_CP155447.1"/>
</dbReference>
<reference evidence="1" key="1">
    <citation type="submission" date="2024-05" db="EMBL/GenBank/DDBJ databases">
        <title>Planctomycetes of the genus Singulisphaera possess chitinolytic capabilities.</title>
        <authorList>
            <person name="Ivanova A."/>
        </authorList>
    </citation>
    <scope>NUCLEOTIDE SEQUENCE</scope>
    <source>
        <strain evidence="1">Ch08T</strain>
    </source>
</reference>
<name>A0AAU7CLV0_9BACT</name>
<dbReference type="EMBL" id="CP155447">
    <property type="protein sequence ID" value="XBH06131.1"/>
    <property type="molecule type" value="Genomic_DNA"/>
</dbReference>